<keyword evidence="6 8" id="KW-0560">Oxidoreductase</keyword>
<dbReference type="Pfam" id="PF02219">
    <property type="entry name" value="MTHFR"/>
    <property type="match status" value="1"/>
</dbReference>
<sequence>MLPLHCEIIPTDRIVDAVLRHVPAPTGLSVTCLPQHSVDATVGTATRLAELGYSVVPHLAAKAIGGRTALRTLLDRCIASGISEVFVIGGDAGTPAGPYATGEELGRDVAELAGGDLAIGVAGYPEGHPGIDAAVLLESLRRKQEYASRVVTQMCFSADTVHAYVDTLRAEGVHLPVRAGVAGSVPKTKLLSLATKIGVGSSLKFLSGKGALARKLLSTERYEPLDLIGQLQERPGIDSVQLYSFNAVDRLPAVAAHRSRSVHPPV</sequence>
<dbReference type="RefSeq" id="WP_305996830.1">
    <property type="nucleotide sequence ID" value="NZ_JAVALS010000007.1"/>
</dbReference>
<evidence type="ECO:0000256" key="5">
    <source>
        <dbReference type="ARBA" id="ARBA00022827"/>
    </source>
</evidence>
<keyword evidence="4 8" id="KW-0285">Flavoprotein</keyword>
<evidence type="ECO:0000256" key="3">
    <source>
        <dbReference type="ARBA" id="ARBA00006743"/>
    </source>
</evidence>
<comment type="catalytic activity">
    <reaction evidence="7">
        <text>(6S)-5-methyl-5,6,7,8-tetrahydrofolate + NAD(+) = (6R)-5,10-methylene-5,6,7,8-tetrahydrofolate + NADH + H(+)</text>
        <dbReference type="Rhea" id="RHEA:19821"/>
        <dbReference type="ChEBI" id="CHEBI:15378"/>
        <dbReference type="ChEBI" id="CHEBI:15636"/>
        <dbReference type="ChEBI" id="CHEBI:18608"/>
        <dbReference type="ChEBI" id="CHEBI:57540"/>
        <dbReference type="ChEBI" id="CHEBI:57945"/>
        <dbReference type="EC" id="1.5.1.54"/>
    </reaction>
    <physiologicalReaction direction="right-to-left" evidence="7">
        <dbReference type="Rhea" id="RHEA:19823"/>
    </physiologicalReaction>
</comment>
<evidence type="ECO:0000256" key="6">
    <source>
        <dbReference type="ARBA" id="ARBA00023002"/>
    </source>
</evidence>
<dbReference type="InterPro" id="IPR003171">
    <property type="entry name" value="Mehydrof_redctse-like"/>
</dbReference>
<keyword evidence="5 8" id="KW-0274">FAD</keyword>
<reference evidence="9 10" key="1">
    <citation type="submission" date="2023-08" db="EMBL/GenBank/DDBJ databases">
        <title>Arthrobacter horti sp. nov., isolated from forest soil.</title>
        <authorList>
            <person name="Park M."/>
        </authorList>
    </citation>
    <scope>NUCLEOTIDE SEQUENCE [LARGE SCALE GENOMIC DNA]</scope>
    <source>
        <strain evidence="9 10">YJM1</strain>
    </source>
</reference>
<dbReference type="InterPro" id="IPR029041">
    <property type="entry name" value="FAD-linked_oxidoreductase-like"/>
</dbReference>
<comment type="caution">
    <text evidence="9">The sequence shown here is derived from an EMBL/GenBank/DDBJ whole genome shotgun (WGS) entry which is preliminary data.</text>
</comment>
<evidence type="ECO:0000256" key="1">
    <source>
        <dbReference type="ARBA" id="ARBA00001974"/>
    </source>
</evidence>
<evidence type="ECO:0000256" key="8">
    <source>
        <dbReference type="RuleBase" id="RU003862"/>
    </source>
</evidence>
<accession>A0ABT9IRM1</accession>
<dbReference type="EMBL" id="JAVALS010000007">
    <property type="protein sequence ID" value="MDP5227779.1"/>
    <property type="molecule type" value="Genomic_DNA"/>
</dbReference>
<dbReference type="Gene3D" id="3.20.20.220">
    <property type="match status" value="1"/>
</dbReference>
<evidence type="ECO:0000313" key="9">
    <source>
        <dbReference type="EMBL" id="MDP5227779.1"/>
    </source>
</evidence>
<evidence type="ECO:0000256" key="4">
    <source>
        <dbReference type="ARBA" id="ARBA00022630"/>
    </source>
</evidence>
<organism evidence="9 10">
    <name type="scientific">Arthrobacter horti</name>
    <dbReference type="NCBI Taxonomy" id="3068273"/>
    <lineage>
        <taxon>Bacteria</taxon>
        <taxon>Bacillati</taxon>
        <taxon>Actinomycetota</taxon>
        <taxon>Actinomycetes</taxon>
        <taxon>Micrococcales</taxon>
        <taxon>Micrococcaceae</taxon>
        <taxon>Arthrobacter</taxon>
    </lineage>
</organism>
<gene>
    <name evidence="9" type="ORF">Q9R02_11490</name>
</gene>
<protein>
    <recommendedName>
        <fullName evidence="8">Methylenetetrahydrofolate reductase</fullName>
    </recommendedName>
</protein>
<evidence type="ECO:0000256" key="7">
    <source>
        <dbReference type="ARBA" id="ARBA00048628"/>
    </source>
</evidence>
<proteinExistence type="inferred from homology"/>
<dbReference type="PANTHER" id="PTHR45754">
    <property type="entry name" value="METHYLENETETRAHYDROFOLATE REDUCTASE"/>
    <property type="match status" value="1"/>
</dbReference>
<keyword evidence="10" id="KW-1185">Reference proteome</keyword>
<dbReference type="SUPFAM" id="SSF51730">
    <property type="entry name" value="FAD-linked oxidoreductase"/>
    <property type="match status" value="1"/>
</dbReference>
<comment type="cofactor">
    <cofactor evidence="1 8">
        <name>FAD</name>
        <dbReference type="ChEBI" id="CHEBI:57692"/>
    </cofactor>
</comment>
<dbReference type="PANTHER" id="PTHR45754:SF3">
    <property type="entry name" value="METHYLENETETRAHYDROFOLATE REDUCTASE (NADPH)"/>
    <property type="match status" value="1"/>
</dbReference>
<comment type="similarity">
    <text evidence="3 8">Belongs to the methylenetetrahydrofolate reductase family.</text>
</comment>
<dbReference type="Proteomes" id="UP001232725">
    <property type="component" value="Unassembled WGS sequence"/>
</dbReference>
<name>A0ABT9IRM1_9MICC</name>
<evidence type="ECO:0000256" key="2">
    <source>
        <dbReference type="ARBA" id="ARBA00004777"/>
    </source>
</evidence>
<dbReference type="GO" id="GO:0004489">
    <property type="term" value="F:methylenetetrahydrofolate reductase [NAD(P)H] activity"/>
    <property type="evidence" value="ECO:0007669"/>
    <property type="project" value="UniProtKB-EC"/>
</dbReference>
<comment type="pathway">
    <text evidence="2 8">One-carbon metabolism; tetrahydrofolate interconversion.</text>
</comment>
<evidence type="ECO:0000313" key="10">
    <source>
        <dbReference type="Proteomes" id="UP001232725"/>
    </source>
</evidence>